<evidence type="ECO:0000313" key="2">
    <source>
        <dbReference type="EnsemblMetazoa" id="AATE015174-PA.1"/>
    </source>
</evidence>
<sequence>MHENVTILPTFSFSAKLSCRLTAASLRQFCMWFSGNGYTQPFRFFVIVSRTSASTQLMCCSATRKFSTRNTGSFVRLPPGEMNSAFARCSSVTGRFSIFSKRFYLEHSRLGAYRNPLDHSVDLLLDEINVTIEAELNSTVLLFQRVSDDPIEQMTVIWTALLSVIAARARIVPNTVTSSLNTVATKEHLECRPPPGGRSGMSSLASCFSSSPYSISFISARIVSMRWRRCASTASSRRWASSVGVGAPGNAMMMMLMLSRLPLCRQVSITWFATSTRLSDSWKRLCTNWHSSVLLITSHTPSHASTTNSSAGSRSRQKISGSGETSCSHCPSADTFL</sequence>
<dbReference type="VEuPathDB" id="VectorBase:AATE015174"/>
<dbReference type="AlphaFoldDB" id="A0A182JBV4"/>
<organism evidence="2">
    <name type="scientific">Anopheles atroparvus</name>
    <name type="common">European mosquito</name>
    <dbReference type="NCBI Taxonomy" id="41427"/>
    <lineage>
        <taxon>Eukaryota</taxon>
        <taxon>Metazoa</taxon>
        <taxon>Ecdysozoa</taxon>
        <taxon>Arthropoda</taxon>
        <taxon>Hexapoda</taxon>
        <taxon>Insecta</taxon>
        <taxon>Pterygota</taxon>
        <taxon>Neoptera</taxon>
        <taxon>Endopterygota</taxon>
        <taxon>Diptera</taxon>
        <taxon>Nematocera</taxon>
        <taxon>Culicoidea</taxon>
        <taxon>Culicidae</taxon>
        <taxon>Anophelinae</taxon>
        <taxon>Anopheles</taxon>
    </lineage>
</organism>
<accession>A0A182JBV4</accession>
<protein>
    <submittedName>
        <fullName evidence="2">Uncharacterized protein</fullName>
    </submittedName>
</protein>
<evidence type="ECO:0000256" key="1">
    <source>
        <dbReference type="SAM" id="MobiDB-lite"/>
    </source>
</evidence>
<name>A0A182JBV4_ANOAO</name>
<proteinExistence type="predicted"/>
<dbReference type="EnsemblMetazoa" id="AATE015174-RA">
    <property type="protein sequence ID" value="AATE015174-PA.1"/>
    <property type="gene ID" value="AATE015174"/>
</dbReference>
<reference evidence="2" key="1">
    <citation type="submission" date="2022-08" db="UniProtKB">
        <authorList>
            <consortium name="EnsemblMetazoa"/>
        </authorList>
    </citation>
    <scope>IDENTIFICATION</scope>
    <source>
        <strain evidence="2">EBRO</strain>
    </source>
</reference>
<feature type="region of interest" description="Disordered" evidence="1">
    <location>
        <begin position="300"/>
        <end position="337"/>
    </location>
</feature>
<feature type="compositionally biased region" description="Polar residues" evidence="1">
    <location>
        <begin position="300"/>
        <end position="329"/>
    </location>
</feature>